<gene>
    <name evidence="1" type="ORF">HX829_32945</name>
</gene>
<evidence type="ECO:0000313" key="1">
    <source>
        <dbReference type="EMBL" id="NWB51284.1"/>
    </source>
</evidence>
<name>A0A7Y8BPJ1_9PSED</name>
<dbReference type="GO" id="GO:0008168">
    <property type="term" value="F:methyltransferase activity"/>
    <property type="evidence" value="ECO:0007669"/>
    <property type="project" value="UniProtKB-KW"/>
</dbReference>
<protein>
    <submittedName>
        <fullName evidence="1">DNA cytosine methyltransferase</fullName>
    </submittedName>
</protein>
<comment type="caution">
    <text evidence="1">The sequence shown here is derived from an EMBL/GenBank/DDBJ whole genome shotgun (WGS) entry which is preliminary data.</text>
</comment>
<evidence type="ECO:0000313" key="2">
    <source>
        <dbReference type="Proteomes" id="UP000582981"/>
    </source>
</evidence>
<dbReference type="GO" id="GO:0032259">
    <property type="term" value="P:methylation"/>
    <property type="evidence" value="ECO:0007669"/>
    <property type="project" value="UniProtKB-KW"/>
</dbReference>
<dbReference type="Proteomes" id="UP000582981">
    <property type="component" value="Unassembled WGS sequence"/>
</dbReference>
<dbReference type="InterPro" id="IPR029063">
    <property type="entry name" value="SAM-dependent_MTases_sf"/>
</dbReference>
<dbReference type="Gene3D" id="3.40.50.150">
    <property type="entry name" value="Vaccinia Virus protein VP39"/>
    <property type="match status" value="1"/>
</dbReference>
<dbReference type="EMBL" id="JACAPU010000077">
    <property type="protein sequence ID" value="NWB51284.1"/>
    <property type="molecule type" value="Genomic_DNA"/>
</dbReference>
<proteinExistence type="predicted"/>
<reference evidence="1 2" key="1">
    <citation type="submission" date="2020-04" db="EMBL/GenBank/DDBJ databases">
        <title>Molecular characterization of pseudomonads from Agaricus bisporus reveal novel blotch 2 pathogens in Western Europe.</title>
        <authorList>
            <person name="Taparia T."/>
            <person name="Krijger M."/>
            <person name="Haynes E."/>
            <person name="Elpinstone J.G."/>
            <person name="Noble R."/>
            <person name="Van Der Wolf J."/>
        </authorList>
    </citation>
    <scope>NUCLEOTIDE SEQUENCE [LARGE SCALE GENOMIC DNA]</scope>
    <source>
        <strain evidence="1 2">F1001</strain>
    </source>
</reference>
<keyword evidence="1" id="KW-0808">Transferase</keyword>
<keyword evidence="1" id="KW-0489">Methyltransferase</keyword>
<organism evidence="1 2">
    <name type="scientific">Pseudomonas gingeri</name>
    <dbReference type="NCBI Taxonomy" id="117681"/>
    <lineage>
        <taxon>Bacteria</taxon>
        <taxon>Pseudomonadati</taxon>
        <taxon>Pseudomonadota</taxon>
        <taxon>Gammaproteobacteria</taxon>
        <taxon>Pseudomonadales</taxon>
        <taxon>Pseudomonadaceae</taxon>
        <taxon>Pseudomonas</taxon>
    </lineage>
</organism>
<dbReference type="SUPFAM" id="SSF53335">
    <property type="entry name" value="S-adenosyl-L-methionine-dependent methyltransferases"/>
    <property type="match status" value="1"/>
</dbReference>
<sequence>MLNAQYFGVPQQRRRVFLVAGYRRMPPMELLADAAPVDAISPASGSIRWPLPADAWAANTLLANKAGSQITLGCTTFVAQPNGWDQMFERQRASEDDGLCLGLDAANLAEAFSAGNAVVAQVAEWIARKLIFAK</sequence>
<dbReference type="AlphaFoldDB" id="A0A7Y8BPJ1"/>
<accession>A0A7Y8BPJ1</accession>